<dbReference type="Proteomes" id="UP000235836">
    <property type="component" value="Unassembled WGS sequence"/>
</dbReference>
<accession>A0A2N6T7D0</accession>
<name>A0A2N6T7D0_9CORY</name>
<dbReference type="RefSeq" id="WP_034662938.1">
    <property type="nucleotide sequence ID" value="NZ_PNHG01000002.1"/>
</dbReference>
<gene>
    <name evidence="1" type="ORF">CJ203_02075</name>
</gene>
<proteinExistence type="predicted"/>
<keyword evidence="2" id="KW-1185">Reference proteome</keyword>
<evidence type="ECO:0000313" key="2">
    <source>
        <dbReference type="Proteomes" id="UP000235836"/>
    </source>
</evidence>
<protein>
    <submittedName>
        <fullName evidence="1">Uncharacterized protein</fullName>
    </submittedName>
</protein>
<dbReference type="EMBL" id="PNHG01000002">
    <property type="protein sequence ID" value="PMC65223.1"/>
    <property type="molecule type" value="Genomic_DNA"/>
</dbReference>
<sequence length="73" mass="7956">MGGGDIEFVLVIVSGGNVKGGKLETKIRKQRVIVAEWTEAMGEFIHLDARKTVVPPTIIDEILDRTPVAGRAR</sequence>
<reference evidence="1 2" key="1">
    <citation type="submission" date="2017-09" db="EMBL/GenBank/DDBJ databases">
        <title>Bacterial strain isolated from the female urinary microbiota.</title>
        <authorList>
            <person name="Thomas-White K."/>
            <person name="Kumar N."/>
            <person name="Forster S."/>
            <person name="Putonti C."/>
            <person name="Lawley T."/>
            <person name="Wolfe A.J."/>
        </authorList>
    </citation>
    <scope>NUCLEOTIDE SEQUENCE [LARGE SCALE GENOMIC DNA]</scope>
    <source>
        <strain evidence="1 2">UMB0792</strain>
    </source>
</reference>
<comment type="caution">
    <text evidence="1">The sequence shown here is derived from an EMBL/GenBank/DDBJ whole genome shotgun (WGS) entry which is preliminary data.</text>
</comment>
<dbReference type="AlphaFoldDB" id="A0A2N6T7D0"/>
<evidence type="ECO:0000313" key="1">
    <source>
        <dbReference type="EMBL" id="PMC65223.1"/>
    </source>
</evidence>
<organism evidence="1 2">
    <name type="scientific">Corynebacterium tuscaniense</name>
    <dbReference type="NCBI Taxonomy" id="302449"/>
    <lineage>
        <taxon>Bacteria</taxon>
        <taxon>Bacillati</taxon>
        <taxon>Actinomycetota</taxon>
        <taxon>Actinomycetes</taxon>
        <taxon>Mycobacteriales</taxon>
        <taxon>Corynebacteriaceae</taxon>
        <taxon>Corynebacterium</taxon>
    </lineage>
</organism>